<proteinExistence type="inferred from homology"/>
<evidence type="ECO:0000256" key="6">
    <source>
        <dbReference type="PROSITE-ProRule" id="PRU01240"/>
    </source>
</evidence>
<comment type="similarity">
    <text evidence="1 6">Belongs to the peptidase S8 family.</text>
</comment>
<dbReference type="InterPro" id="IPR015500">
    <property type="entry name" value="Peptidase_S8_subtilisin-rel"/>
</dbReference>
<evidence type="ECO:0000259" key="8">
    <source>
        <dbReference type="Pfam" id="PF00082"/>
    </source>
</evidence>
<feature type="active site" description="Charge relay system" evidence="5 6">
    <location>
        <position position="377"/>
    </location>
</feature>
<comment type="caution">
    <text evidence="9">The sequence shown here is derived from an EMBL/GenBank/DDBJ whole genome shotgun (WGS) entry which is preliminary data.</text>
</comment>
<gene>
    <name evidence="9" type="ORF">FDP41_004448</name>
</gene>
<dbReference type="InterPro" id="IPR000209">
    <property type="entry name" value="Peptidase_S8/S53_dom"/>
</dbReference>
<evidence type="ECO:0000256" key="3">
    <source>
        <dbReference type="ARBA" id="ARBA00022801"/>
    </source>
</evidence>
<evidence type="ECO:0000256" key="1">
    <source>
        <dbReference type="ARBA" id="ARBA00011073"/>
    </source>
</evidence>
<dbReference type="GO" id="GO:0004252">
    <property type="term" value="F:serine-type endopeptidase activity"/>
    <property type="evidence" value="ECO:0007669"/>
    <property type="project" value="UniProtKB-UniRule"/>
</dbReference>
<keyword evidence="3 6" id="KW-0378">Hydrolase</keyword>
<dbReference type="PANTHER" id="PTHR43399:SF4">
    <property type="entry name" value="CELL WALL-ASSOCIATED PROTEASE"/>
    <property type="match status" value="1"/>
</dbReference>
<dbReference type="VEuPathDB" id="AmoebaDB:NF0032320"/>
<dbReference type="CDD" id="cd04842">
    <property type="entry name" value="Peptidases_S8_Kp43_protease"/>
    <property type="match status" value="1"/>
</dbReference>
<keyword evidence="2 6" id="KW-0645">Protease</keyword>
<reference evidence="9 10" key="1">
    <citation type="journal article" date="2019" name="Sci. Rep.">
        <title>Nanopore sequencing improves the draft genome of the human pathogenic amoeba Naegleria fowleri.</title>
        <authorList>
            <person name="Liechti N."/>
            <person name="Schurch N."/>
            <person name="Bruggmann R."/>
            <person name="Wittwer M."/>
        </authorList>
    </citation>
    <scope>NUCLEOTIDE SEQUENCE [LARGE SCALE GENOMIC DNA]</scope>
    <source>
        <strain evidence="9 10">ATCC 30894</strain>
    </source>
</reference>
<dbReference type="PROSITE" id="PS00138">
    <property type="entry name" value="SUBTILASE_SER"/>
    <property type="match status" value="1"/>
</dbReference>
<dbReference type="VEuPathDB" id="AmoebaDB:NF0046430"/>
<feature type="signal peptide" evidence="7">
    <location>
        <begin position="1"/>
        <end position="16"/>
    </location>
</feature>
<dbReference type="OrthoDB" id="10256524at2759"/>
<dbReference type="Gene3D" id="3.40.50.200">
    <property type="entry name" value="Peptidase S8/S53 domain"/>
    <property type="match status" value="1"/>
</dbReference>
<feature type="active site" description="Charge relay system" evidence="5 6">
    <location>
        <position position="422"/>
    </location>
</feature>
<dbReference type="VEuPathDB" id="AmoebaDB:FDP41_004448"/>
<evidence type="ECO:0000256" key="2">
    <source>
        <dbReference type="ARBA" id="ARBA00022670"/>
    </source>
</evidence>
<evidence type="ECO:0000313" key="10">
    <source>
        <dbReference type="Proteomes" id="UP000444721"/>
    </source>
</evidence>
<dbReference type="Pfam" id="PF00082">
    <property type="entry name" value="Peptidase_S8"/>
    <property type="match status" value="1"/>
</dbReference>
<dbReference type="InterPro" id="IPR034058">
    <property type="entry name" value="TagA/B/C/D_pept_dom"/>
</dbReference>
<dbReference type="Proteomes" id="UP000444721">
    <property type="component" value="Unassembled WGS sequence"/>
</dbReference>
<evidence type="ECO:0000256" key="5">
    <source>
        <dbReference type="PIRSR" id="PIRSR615500-1"/>
    </source>
</evidence>
<evidence type="ECO:0000256" key="7">
    <source>
        <dbReference type="SAM" id="SignalP"/>
    </source>
</evidence>
<dbReference type="PROSITE" id="PS00137">
    <property type="entry name" value="SUBTILASE_HIS"/>
    <property type="match status" value="1"/>
</dbReference>
<dbReference type="SUPFAM" id="SSF52743">
    <property type="entry name" value="Subtilisin-like"/>
    <property type="match status" value="1"/>
</dbReference>
<dbReference type="InterPro" id="IPR036852">
    <property type="entry name" value="Peptidase_S8/S53_dom_sf"/>
</dbReference>
<evidence type="ECO:0000256" key="4">
    <source>
        <dbReference type="ARBA" id="ARBA00022825"/>
    </source>
</evidence>
<name>A0A6A5BUG9_NAEFO</name>
<dbReference type="InterPro" id="IPR022398">
    <property type="entry name" value="Peptidase_S8_His-AS"/>
</dbReference>
<dbReference type="RefSeq" id="XP_044561262.1">
    <property type="nucleotide sequence ID" value="XM_044707863.1"/>
</dbReference>
<feature type="chain" id="PRO_5025520554" description="Peptidase S8/S53 domain-containing protein" evidence="7">
    <location>
        <begin position="17"/>
        <end position="931"/>
    </location>
</feature>
<accession>A0A6A5BUG9</accession>
<keyword evidence="7" id="KW-0732">Signal</keyword>
<protein>
    <recommendedName>
        <fullName evidence="8">Peptidase S8/S53 domain-containing protein</fullName>
    </recommendedName>
</protein>
<dbReference type="InterPro" id="IPR008979">
    <property type="entry name" value="Galactose-bd-like_sf"/>
</dbReference>
<dbReference type="EMBL" id="VFQX01000037">
    <property type="protein sequence ID" value="KAF0976549.1"/>
    <property type="molecule type" value="Genomic_DNA"/>
</dbReference>
<dbReference type="SUPFAM" id="SSF49785">
    <property type="entry name" value="Galactose-binding domain-like"/>
    <property type="match status" value="1"/>
</dbReference>
<dbReference type="VEuPathDB" id="AmoebaDB:NfTy_083500"/>
<dbReference type="InterPro" id="IPR051048">
    <property type="entry name" value="Peptidase_S8/S53_subtilisin"/>
</dbReference>
<dbReference type="PRINTS" id="PR00723">
    <property type="entry name" value="SUBTILISIN"/>
</dbReference>
<keyword evidence="4 6" id="KW-0720">Serine protease</keyword>
<feature type="active site" description="Charge relay system" evidence="5 6">
    <location>
        <position position="655"/>
    </location>
</feature>
<evidence type="ECO:0000313" key="9">
    <source>
        <dbReference type="EMBL" id="KAF0976549.1"/>
    </source>
</evidence>
<organism evidence="9 10">
    <name type="scientific">Naegleria fowleri</name>
    <name type="common">Brain eating amoeba</name>
    <dbReference type="NCBI Taxonomy" id="5763"/>
    <lineage>
        <taxon>Eukaryota</taxon>
        <taxon>Discoba</taxon>
        <taxon>Heterolobosea</taxon>
        <taxon>Tetramitia</taxon>
        <taxon>Eutetramitia</taxon>
        <taxon>Vahlkampfiidae</taxon>
        <taxon>Naegleria</taxon>
    </lineage>
</organism>
<dbReference type="PROSITE" id="PS51892">
    <property type="entry name" value="SUBTILASE"/>
    <property type="match status" value="1"/>
</dbReference>
<dbReference type="Gene3D" id="2.60.120.380">
    <property type="match status" value="1"/>
</dbReference>
<sequence>MVSIAVLLWSLSGVSAIHSLYLKEEEPNLLIHSNLESLIKVYKQEQKGISALTKIMDESVASTSIRVHVKLYNQIIMTSMVLKQLAQLMDKKDYRDDFQFWSSDDEHCIDMHKIFTTRLTLAQLNVLGNNKFIQQHVEWIKKVPEHEKTTFSKLTLDDLKFGELQINFGKFQDVSLWLNHVKSWFQTQYTNTLMKHFTTINLLETLHQLHNTPLAEDMINDFLPSHQLVRENMDRVRQWLEEKISFYFELNWEVKENGRAHISLKNLDTGVWHLLQRDTSMKDHPSIRTLQMRETIENAMKMIPSLSILWSEISEHLGEQLLSYLKSLDSVDSITRGVAYKIDNYGSNQVIQSGGTNNTYLWNYGITGKGELIALTDTGVNVNHCFFSAQGETYTTLNLNNRKIVYIDTQNGYGNTIDDSGHGSHCAGTIAGNPSSFVSTSVNNQIGVAKDAKLYIVDAQSSASSGLTITDLQVLLPKLLSNGVRVSSNSWSCANPYNCDYDCNCYTLLSNGTQSPVSDSSCIAYNGRRCCHYCNLYNSQSFAIDSVLSKNDELTYVNSAGNYGRYSYDSTVNDPATAKNAITVGSSYSTTEYYKLTISQNVNTTVYNMESLSAFSSRGPTVDGRIKPDIVAPGQEIYSAHFNMSCNIRSLSGTSMSTPAVAGAAALIRQYLTQNNNEKLVFFELYNKNPSQTLSGSLVKAMLIHSAEKMNGIVSLSSFLDPQGLSQFQVPNNFYGYGRVNLKRVLKIEQDPSSVALIGNIGVVNRMSLEPNTNTSFNVVTTSPSSTIKVTLVWYDLPGSVTSKASSTKRIINDIDLKVTIGSSIYYGNMALTNNANYDSTNTVESVTIDNIPSQTNVTISIFAKSTNKGAQTFSLVVSGNYAVKSSPIAPQAFGSTEGNGKVNQAHQTVKMSEFGMFVSMLVLLLIWMCV</sequence>
<feature type="domain" description="Peptidase S8/S53" evidence="8">
    <location>
        <begin position="368"/>
        <end position="738"/>
    </location>
</feature>
<dbReference type="GeneID" id="68111666"/>
<dbReference type="InterPro" id="IPR023828">
    <property type="entry name" value="Peptidase_S8_Ser-AS"/>
</dbReference>
<keyword evidence="10" id="KW-1185">Reference proteome</keyword>
<dbReference type="PANTHER" id="PTHR43399">
    <property type="entry name" value="SUBTILISIN-RELATED"/>
    <property type="match status" value="1"/>
</dbReference>
<dbReference type="GO" id="GO:0006508">
    <property type="term" value="P:proteolysis"/>
    <property type="evidence" value="ECO:0007669"/>
    <property type="project" value="UniProtKB-KW"/>
</dbReference>
<dbReference type="AlphaFoldDB" id="A0A6A5BUG9"/>